<reference evidence="2" key="1">
    <citation type="journal article" date="2019" name="Int. J. Syst. Evol. Microbiol.">
        <title>The Global Catalogue of Microorganisms (GCM) 10K type strain sequencing project: providing services to taxonomists for standard genome sequencing and annotation.</title>
        <authorList>
            <consortium name="The Broad Institute Genomics Platform"/>
            <consortium name="The Broad Institute Genome Sequencing Center for Infectious Disease"/>
            <person name="Wu L."/>
            <person name="Ma J."/>
        </authorList>
    </citation>
    <scope>NUCLEOTIDE SEQUENCE [LARGE SCALE GENOMIC DNA]</scope>
    <source>
        <strain evidence="2">JCM 18298</strain>
    </source>
</reference>
<accession>A0ABP9KYE8</accession>
<gene>
    <name evidence="1" type="ORF">GCM10023318_57830</name>
</gene>
<evidence type="ECO:0000313" key="2">
    <source>
        <dbReference type="Proteomes" id="UP001500603"/>
    </source>
</evidence>
<dbReference type="Proteomes" id="UP001500603">
    <property type="component" value="Unassembled WGS sequence"/>
</dbReference>
<dbReference type="EMBL" id="BAABJM010000008">
    <property type="protein sequence ID" value="GAA5067955.1"/>
    <property type="molecule type" value="Genomic_DNA"/>
</dbReference>
<keyword evidence="2" id="KW-1185">Reference proteome</keyword>
<evidence type="ECO:0000313" key="1">
    <source>
        <dbReference type="EMBL" id="GAA5067955.1"/>
    </source>
</evidence>
<protein>
    <submittedName>
        <fullName evidence="1">Uncharacterized protein</fullName>
    </submittedName>
</protein>
<name>A0ABP9KYE8_9NOCA</name>
<proteinExistence type="predicted"/>
<organism evidence="1 2">
    <name type="scientific">Nocardia callitridis</name>
    <dbReference type="NCBI Taxonomy" id="648753"/>
    <lineage>
        <taxon>Bacteria</taxon>
        <taxon>Bacillati</taxon>
        <taxon>Actinomycetota</taxon>
        <taxon>Actinomycetes</taxon>
        <taxon>Mycobacteriales</taxon>
        <taxon>Nocardiaceae</taxon>
        <taxon>Nocardia</taxon>
    </lineage>
</organism>
<sequence>MWEWSRVVAERAAATAWTRGAGEPGPTIAEAEFSTEPVIRVDRAAVDHDEAGLDAEAGATLGEHSAWRPPGMHYGLAG</sequence>
<comment type="caution">
    <text evidence="1">The sequence shown here is derived from an EMBL/GenBank/DDBJ whole genome shotgun (WGS) entry which is preliminary data.</text>
</comment>